<dbReference type="EMBL" id="BKCP01007260">
    <property type="protein sequence ID" value="GER45698.1"/>
    <property type="molecule type" value="Genomic_DNA"/>
</dbReference>
<dbReference type="AlphaFoldDB" id="A0A5A7QLC5"/>
<dbReference type="OrthoDB" id="1866990at2759"/>
<organism evidence="2 3">
    <name type="scientific">Striga asiatica</name>
    <name type="common">Asiatic witchweed</name>
    <name type="synonym">Buchnera asiatica</name>
    <dbReference type="NCBI Taxonomy" id="4170"/>
    <lineage>
        <taxon>Eukaryota</taxon>
        <taxon>Viridiplantae</taxon>
        <taxon>Streptophyta</taxon>
        <taxon>Embryophyta</taxon>
        <taxon>Tracheophyta</taxon>
        <taxon>Spermatophyta</taxon>
        <taxon>Magnoliopsida</taxon>
        <taxon>eudicotyledons</taxon>
        <taxon>Gunneridae</taxon>
        <taxon>Pentapetalae</taxon>
        <taxon>asterids</taxon>
        <taxon>lamiids</taxon>
        <taxon>Lamiales</taxon>
        <taxon>Orobanchaceae</taxon>
        <taxon>Buchnereae</taxon>
        <taxon>Striga</taxon>
    </lineage>
</organism>
<sequence length="392" mass="44506">MTFKRDNITDYSRITNTCPTMSLFRDGSKFFSIDIELLLLSDDDPLDPGPKLRRPDKDLEEWTFSLANIKKAEILGSISERGSKVHMFAMLLEVKVPRPRPCSQKSTNLHKHSSSSPAKECVRKTQSSSYQQLDFNVQGPITRSRGSDLNKLVSEKVVMGDFRSFQQQFETFLKMYEENRDRDRQEREQDRALMAAQQQALAGRLDELSRELSTGRPEGRAKAININVKQQKAVKIVLGGAMRGAHSGPDLEMTTLIILNLPGNWSETPGQLLNFQLRLETPRREGHLIHLRGARVFHGKGLGHHVQRHRDTVPGIVFRCFEFQSSRPSGTRAVGRRWRRRESGCVRPKRKTPTVLTLGPVVVDGEVGGERVRNYAKLLRTGYVAQASRDFN</sequence>
<evidence type="ECO:0000313" key="3">
    <source>
        <dbReference type="Proteomes" id="UP000325081"/>
    </source>
</evidence>
<accession>A0A5A7QLC5</accession>
<evidence type="ECO:0000313" key="2">
    <source>
        <dbReference type="EMBL" id="GER45698.1"/>
    </source>
</evidence>
<comment type="caution">
    <text evidence="2">The sequence shown here is derived from an EMBL/GenBank/DDBJ whole genome shotgun (WGS) entry which is preliminary data.</text>
</comment>
<keyword evidence="3" id="KW-1185">Reference proteome</keyword>
<dbReference type="GO" id="GO:0008233">
    <property type="term" value="F:peptidase activity"/>
    <property type="evidence" value="ECO:0007669"/>
    <property type="project" value="UniProtKB-KW"/>
</dbReference>
<proteinExistence type="predicted"/>
<dbReference type="Proteomes" id="UP000325081">
    <property type="component" value="Unassembled WGS sequence"/>
</dbReference>
<reference evidence="3" key="1">
    <citation type="journal article" date="2019" name="Curr. Biol.">
        <title>Genome Sequence of Striga asiatica Provides Insight into the Evolution of Plant Parasitism.</title>
        <authorList>
            <person name="Yoshida S."/>
            <person name="Kim S."/>
            <person name="Wafula E.K."/>
            <person name="Tanskanen J."/>
            <person name="Kim Y.M."/>
            <person name="Honaas L."/>
            <person name="Yang Z."/>
            <person name="Spallek T."/>
            <person name="Conn C.E."/>
            <person name="Ichihashi Y."/>
            <person name="Cheong K."/>
            <person name="Cui S."/>
            <person name="Der J.P."/>
            <person name="Gundlach H."/>
            <person name="Jiao Y."/>
            <person name="Hori C."/>
            <person name="Ishida J.K."/>
            <person name="Kasahara H."/>
            <person name="Kiba T."/>
            <person name="Kim M.S."/>
            <person name="Koo N."/>
            <person name="Laohavisit A."/>
            <person name="Lee Y.H."/>
            <person name="Lumba S."/>
            <person name="McCourt P."/>
            <person name="Mortimer J.C."/>
            <person name="Mutuku J.M."/>
            <person name="Nomura T."/>
            <person name="Sasaki-Sekimoto Y."/>
            <person name="Seto Y."/>
            <person name="Wang Y."/>
            <person name="Wakatake T."/>
            <person name="Sakakibara H."/>
            <person name="Demura T."/>
            <person name="Yamaguchi S."/>
            <person name="Yoneyama K."/>
            <person name="Manabe R.I."/>
            <person name="Nelson D.C."/>
            <person name="Schulman A.H."/>
            <person name="Timko M.P."/>
            <person name="dePamphilis C.W."/>
            <person name="Choi D."/>
            <person name="Shirasu K."/>
        </authorList>
    </citation>
    <scope>NUCLEOTIDE SEQUENCE [LARGE SCALE GENOMIC DNA]</scope>
    <source>
        <strain evidence="3">cv. UVA1</strain>
    </source>
</reference>
<evidence type="ECO:0000256" key="1">
    <source>
        <dbReference type="SAM" id="MobiDB-lite"/>
    </source>
</evidence>
<protein>
    <submittedName>
        <fullName evidence="2">ATP-dependent protease La (LON) domain protein</fullName>
    </submittedName>
</protein>
<name>A0A5A7QLC5_STRAF</name>
<keyword evidence="2" id="KW-0378">Hydrolase</keyword>
<gene>
    <name evidence="2" type="ORF">STAS_22676</name>
</gene>
<dbReference type="GO" id="GO:0006508">
    <property type="term" value="P:proteolysis"/>
    <property type="evidence" value="ECO:0007669"/>
    <property type="project" value="UniProtKB-KW"/>
</dbReference>
<keyword evidence="2" id="KW-0645">Protease</keyword>
<feature type="region of interest" description="Disordered" evidence="1">
    <location>
        <begin position="100"/>
        <end position="125"/>
    </location>
</feature>